<dbReference type="InterPro" id="IPR045058">
    <property type="entry name" value="GIMA/IAN/Toc"/>
</dbReference>
<dbReference type="OrthoDB" id="5985928at2759"/>
<dbReference type="PANTHER" id="PTHR10903">
    <property type="entry name" value="GTPASE, IMAP FAMILY MEMBER-RELATED"/>
    <property type="match status" value="1"/>
</dbReference>
<evidence type="ECO:0000256" key="2">
    <source>
        <dbReference type="ARBA" id="ARBA00022741"/>
    </source>
</evidence>
<keyword evidence="7" id="KW-1185">Reference proteome</keyword>
<evidence type="ECO:0000313" key="6">
    <source>
        <dbReference type="Ensembl" id="ENSNFUP00015004289.1"/>
    </source>
</evidence>
<dbReference type="GeneTree" id="ENSGT01120000271858"/>
<dbReference type="InterPro" id="IPR006703">
    <property type="entry name" value="G_AIG1"/>
</dbReference>
<dbReference type="PANTHER" id="PTHR10903:SF170">
    <property type="entry name" value="GTPASE IMAP FAMILY MEMBER 7"/>
    <property type="match status" value="1"/>
</dbReference>
<keyword evidence="2" id="KW-0547">Nucleotide-binding</keyword>
<dbReference type="Proteomes" id="UP000694548">
    <property type="component" value="Chromosome sgr04"/>
</dbReference>
<dbReference type="Gene3D" id="3.40.50.300">
    <property type="entry name" value="P-loop containing nucleotide triphosphate hydrolases"/>
    <property type="match status" value="1"/>
</dbReference>
<dbReference type="FunFam" id="3.40.50.300:FF:000366">
    <property type="entry name" value="GTPase, IMAP family member 2"/>
    <property type="match status" value="1"/>
</dbReference>
<dbReference type="EMBL" id="JAAVVJ010000001">
    <property type="protein sequence ID" value="KAF7229689.1"/>
    <property type="molecule type" value="Genomic_DNA"/>
</dbReference>
<evidence type="ECO:0000256" key="3">
    <source>
        <dbReference type="ARBA" id="ARBA00023134"/>
    </source>
</evidence>
<sequence>MSSLQLKPFLNESQVALLDVEEKEIRVVLIGKTGGGKSSTGNTILQRKAFNSTMSASSITSSCEKKTGEFNGQPLAVVDTPGLFDTRMSEEKMKKEFAKCTSFAAPGPHVFLVVINLSRFTEEEQKTVEIIQECFGKDAAAYTMVVFTHGDDLEAEGVSIERFISPNQALRAFISQCGGGYVVFNNRAEDPSQVRKLLRKIDMMVLRNGGTYFTNEMIKEARKAIHQESMQLLLQNVGMKLDKARRLAEKNNPFLRAVIGCNAITIGAGTGAALGTLGGPGGTELGASEGTTVVWATAVSVKKYTCNIQ</sequence>
<reference evidence="5" key="2">
    <citation type="submission" date="2020-03" db="EMBL/GenBank/DDBJ databases">
        <title>Intra-Species Differences in Population Size shape Life History and Genome Evolution.</title>
        <authorList>
            <person name="Willemsen D."/>
            <person name="Cui R."/>
            <person name="Valenzano D.R."/>
        </authorList>
    </citation>
    <scope>NUCLEOTIDE SEQUENCE</scope>
    <source>
        <strain evidence="5">GRZ</strain>
        <tissue evidence="5">Whole</tissue>
    </source>
</reference>
<proteinExistence type="inferred from homology"/>
<dbReference type="Pfam" id="PF04548">
    <property type="entry name" value="AIG1"/>
    <property type="match status" value="1"/>
</dbReference>
<dbReference type="GeneID" id="107376788"/>
<dbReference type="PROSITE" id="PS51720">
    <property type="entry name" value="G_AIG1"/>
    <property type="match status" value="1"/>
</dbReference>
<dbReference type="Proteomes" id="UP000822369">
    <property type="component" value="Chromosome 1"/>
</dbReference>
<dbReference type="KEGG" id="nfu:107376788"/>
<accession>A0A8C6KFY2</accession>
<feature type="domain" description="AIG1-type G" evidence="4">
    <location>
        <begin position="22"/>
        <end position="222"/>
    </location>
</feature>
<evidence type="ECO:0000313" key="7">
    <source>
        <dbReference type="Proteomes" id="UP000694548"/>
    </source>
</evidence>
<dbReference type="SUPFAM" id="SSF52540">
    <property type="entry name" value="P-loop containing nucleoside triphosphate hydrolases"/>
    <property type="match status" value="1"/>
</dbReference>
<keyword evidence="3" id="KW-0342">GTP-binding</keyword>
<evidence type="ECO:0000313" key="5">
    <source>
        <dbReference type="EMBL" id="KAF7229689.1"/>
    </source>
</evidence>
<comment type="similarity">
    <text evidence="1">Belongs to the TRAFAC class TrmE-Era-EngA-EngB-Septin-like GTPase superfamily. AIG1/Toc34/Toc159-like paraseptin GTPase family. IAN subfamily.</text>
</comment>
<gene>
    <name evidence="6" type="primary">LOC107376788</name>
    <name evidence="5" type="ORF">G4P62_003661</name>
</gene>
<dbReference type="Ensembl" id="ENSNFUT00015004530.1">
    <property type="protein sequence ID" value="ENSNFUP00015004289.1"/>
    <property type="gene ID" value="ENSNFUG00015002154.1"/>
</dbReference>
<reference evidence="6" key="3">
    <citation type="submission" date="2025-05" db="UniProtKB">
        <authorList>
            <consortium name="Ensembl"/>
        </authorList>
    </citation>
    <scope>IDENTIFICATION</scope>
</reference>
<dbReference type="GO" id="GO:0005525">
    <property type="term" value="F:GTP binding"/>
    <property type="evidence" value="ECO:0007669"/>
    <property type="project" value="UniProtKB-KW"/>
</dbReference>
<dbReference type="InterPro" id="IPR027417">
    <property type="entry name" value="P-loop_NTPase"/>
</dbReference>
<name>A0A8C6KFY2_NOTFU</name>
<dbReference type="OMA" id="CNAITIG"/>
<dbReference type="AlphaFoldDB" id="A0A8C6KFY2"/>
<evidence type="ECO:0000256" key="1">
    <source>
        <dbReference type="ARBA" id="ARBA00008535"/>
    </source>
</evidence>
<organism evidence="6 7">
    <name type="scientific">Nothobranchius furzeri</name>
    <name type="common">Turquoise killifish</name>
    <dbReference type="NCBI Taxonomy" id="105023"/>
    <lineage>
        <taxon>Eukaryota</taxon>
        <taxon>Metazoa</taxon>
        <taxon>Chordata</taxon>
        <taxon>Craniata</taxon>
        <taxon>Vertebrata</taxon>
        <taxon>Euteleostomi</taxon>
        <taxon>Actinopterygii</taxon>
        <taxon>Neopterygii</taxon>
        <taxon>Teleostei</taxon>
        <taxon>Neoteleostei</taxon>
        <taxon>Acanthomorphata</taxon>
        <taxon>Ovalentaria</taxon>
        <taxon>Atherinomorphae</taxon>
        <taxon>Cyprinodontiformes</taxon>
        <taxon>Nothobranchiidae</taxon>
        <taxon>Nothobranchius</taxon>
    </lineage>
</organism>
<reference evidence="6" key="1">
    <citation type="submission" date="2014-08" db="EMBL/GenBank/DDBJ databases">
        <authorList>
            <person name="Senf B."/>
            <person name="Petzold A."/>
            <person name="Downie B.R."/>
            <person name="Koch P."/>
            <person name="Platzer M."/>
        </authorList>
    </citation>
    <scope>NUCLEOTIDE SEQUENCE [LARGE SCALE GENOMIC DNA]</scope>
    <source>
        <strain evidence="6">GRZ</strain>
    </source>
</reference>
<dbReference type="CDD" id="cd01852">
    <property type="entry name" value="AIG1"/>
    <property type="match status" value="1"/>
</dbReference>
<protein>
    <submittedName>
        <fullName evidence="5 6">GTPase IMAP family member 4-like</fullName>
    </submittedName>
</protein>
<dbReference type="RefSeq" id="XP_015801543.3">
    <property type="nucleotide sequence ID" value="XM_015946057.3"/>
</dbReference>
<evidence type="ECO:0000259" key="4">
    <source>
        <dbReference type="PROSITE" id="PS51720"/>
    </source>
</evidence>